<gene>
    <name evidence="8" type="ORF">LV82_01576</name>
</gene>
<keyword evidence="7" id="KW-0653">Protein transport</keyword>
<dbReference type="AlphaFoldDB" id="A0A2S5JH89"/>
<keyword evidence="7" id="KW-0813">Transport</keyword>
<evidence type="ECO:0000256" key="6">
    <source>
        <dbReference type="ARBA" id="ARBA00023136"/>
    </source>
</evidence>
<evidence type="ECO:0000256" key="1">
    <source>
        <dbReference type="ARBA" id="ARBA00004162"/>
    </source>
</evidence>
<dbReference type="GO" id="GO:0005886">
    <property type="term" value="C:plasma membrane"/>
    <property type="evidence" value="ECO:0007669"/>
    <property type="project" value="UniProtKB-SubCell"/>
</dbReference>
<evidence type="ECO:0000313" key="8">
    <source>
        <dbReference type="EMBL" id="PPB80843.1"/>
    </source>
</evidence>
<keyword evidence="9" id="KW-1185">Reference proteome</keyword>
<proteinExistence type="inferred from homology"/>
<accession>A0A2S5JH89</accession>
<sequence length="116" mass="12288">MTSLIDVVFLLLMFFMLTSTFSRFAELELGTAGAASANASQSARAFLSLGPDTLRLGPDEISPDDLAPRLVAMRPDEGRLDVIVAPAGGVTAQRLADLLVLLRRVEGITVTVLEGS</sequence>
<keyword evidence="5" id="KW-1133">Transmembrane helix</keyword>
<evidence type="ECO:0000313" key="9">
    <source>
        <dbReference type="Proteomes" id="UP000239736"/>
    </source>
</evidence>
<organism evidence="8 9">
    <name type="scientific">Albidovulum inexpectatum</name>
    <dbReference type="NCBI Taxonomy" id="196587"/>
    <lineage>
        <taxon>Bacteria</taxon>
        <taxon>Pseudomonadati</taxon>
        <taxon>Pseudomonadota</taxon>
        <taxon>Alphaproteobacteria</taxon>
        <taxon>Rhodobacterales</taxon>
        <taxon>Paracoccaceae</taxon>
        <taxon>Albidovulum</taxon>
    </lineage>
</organism>
<dbReference type="InterPro" id="IPR003400">
    <property type="entry name" value="ExbD"/>
</dbReference>
<dbReference type="GO" id="GO:0015031">
    <property type="term" value="P:protein transport"/>
    <property type="evidence" value="ECO:0007669"/>
    <property type="project" value="UniProtKB-KW"/>
</dbReference>
<reference evidence="8 9" key="1">
    <citation type="submission" date="2018-01" db="EMBL/GenBank/DDBJ databases">
        <title>Genomic Encyclopedia of Archaeal and Bacterial Type Strains, Phase II (KMG-II): from individual species to whole genera.</title>
        <authorList>
            <person name="Goeker M."/>
        </authorList>
    </citation>
    <scope>NUCLEOTIDE SEQUENCE [LARGE SCALE GENOMIC DNA]</scope>
    <source>
        <strain evidence="8 9">DSM 12048</strain>
    </source>
</reference>
<keyword evidence="3" id="KW-1003">Cell membrane</keyword>
<evidence type="ECO:0000256" key="7">
    <source>
        <dbReference type="RuleBase" id="RU003879"/>
    </source>
</evidence>
<comment type="caution">
    <text evidence="8">The sequence shown here is derived from an EMBL/GenBank/DDBJ whole genome shotgun (WGS) entry which is preliminary data.</text>
</comment>
<evidence type="ECO:0000256" key="2">
    <source>
        <dbReference type="ARBA" id="ARBA00005811"/>
    </source>
</evidence>
<comment type="subcellular location">
    <subcellularLocation>
        <location evidence="1">Cell membrane</location>
        <topology evidence="1">Single-pass membrane protein</topology>
    </subcellularLocation>
    <subcellularLocation>
        <location evidence="7">Cell membrane</location>
        <topology evidence="7">Single-pass type II membrane protein</topology>
    </subcellularLocation>
</comment>
<comment type="similarity">
    <text evidence="2 7">Belongs to the ExbD/TolR family.</text>
</comment>
<dbReference type="Proteomes" id="UP000239736">
    <property type="component" value="Unassembled WGS sequence"/>
</dbReference>
<dbReference type="EMBL" id="PRDS01000004">
    <property type="protein sequence ID" value="PPB80843.1"/>
    <property type="molecule type" value="Genomic_DNA"/>
</dbReference>
<name>A0A2S5JH89_9RHOB</name>
<evidence type="ECO:0000256" key="3">
    <source>
        <dbReference type="ARBA" id="ARBA00022475"/>
    </source>
</evidence>
<keyword evidence="4 7" id="KW-0812">Transmembrane</keyword>
<evidence type="ECO:0000256" key="5">
    <source>
        <dbReference type="ARBA" id="ARBA00022989"/>
    </source>
</evidence>
<keyword evidence="6" id="KW-0472">Membrane</keyword>
<dbReference type="Pfam" id="PF02472">
    <property type="entry name" value="ExbD"/>
    <property type="match status" value="1"/>
</dbReference>
<dbReference type="GO" id="GO:0022857">
    <property type="term" value="F:transmembrane transporter activity"/>
    <property type="evidence" value="ECO:0007669"/>
    <property type="project" value="InterPro"/>
</dbReference>
<protein>
    <submittedName>
        <fullName evidence="8">Outer membrane transport energization protein ExbD</fullName>
    </submittedName>
</protein>
<evidence type="ECO:0000256" key="4">
    <source>
        <dbReference type="ARBA" id="ARBA00022692"/>
    </source>
</evidence>